<dbReference type="RefSeq" id="WP_071907362.1">
    <property type="nucleotide sequence ID" value="NZ_LT607756.1"/>
</dbReference>
<dbReference type="Proteomes" id="UP000094707">
    <property type="component" value="Chromosome I"/>
</dbReference>
<dbReference type="EMBL" id="LT607756">
    <property type="protein sequence ID" value="SCG86286.1"/>
    <property type="molecule type" value="Genomic_DNA"/>
</dbReference>
<feature type="transmembrane region" description="Helical" evidence="1">
    <location>
        <begin position="57"/>
        <end position="77"/>
    </location>
</feature>
<name>A0A1D3L3Z1_9EURY</name>
<keyword evidence="3" id="KW-1185">Reference proteome</keyword>
<proteinExistence type="predicted"/>
<sequence length="108" mass="12166">MIKREYFIKFVLGIIIFVLAFLIWIEGDTNLAAITGVLGFLFLGPVIYGCKNYKYEVVGLNVMMYGLGLILFLQIILSWRSNPVLSVICGISGVIFFIASTYDKKTKK</sequence>
<dbReference type="GeneID" id="30412568"/>
<keyword evidence="1" id="KW-1133">Transmembrane helix</keyword>
<dbReference type="KEGG" id="mcub:MCBB_1731"/>
<gene>
    <name evidence="2" type="ORF">MCBB_1731</name>
</gene>
<feature type="transmembrane region" description="Helical" evidence="1">
    <location>
        <begin position="31"/>
        <end position="50"/>
    </location>
</feature>
<feature type="transmembrane region" description="Helical" evidence="1">
    <location>
        <begin position="83"/>
        <end position="102"/>
    </location>
</feature>
<keyword evidence="1" id="KW-0812">Transmembrane</keyword>
<evidence type="ECO:0000313" key="3">
    <source>
        <dbReference type="Proteomes" id="UP000094707"/>
    </source>
</evidence>
<reference evidence="2 3" key="1">
    <citation type="submission" date="2016-08" db="EMBL/GenBank/DDBJ databases">
        <authorList>
            <person name="Seilhamer J.J."/>
        </authorList>
    </citation>
    <scope>NUCLEOTIDE SEQUENCE [LARGE SCALE GENOMIC DNA]</scope>
    <source>
        <strain evidence="2">Buetzberg</strain>
    </source>
</reference>
<feature type="transmembrane region" description="Helical" evidence="1">
    <location>
        <begin position="7"/>
        <end position="25"/>
    </location>
</feature>
<evidence type="ECO:0000313" key="2">
    <source>
        <dbReference type="EMBL" id="SCG86286.1"/>
    </source>
</evidence>
<accession>A0A1D3L3Z1</accession>
<keyword evidence="1" id="KW-0472">Membrane</keyword>
<dbReference type="AlphaFoldDB" id="A0A1D3L3Z1"/>
<organism evidence="2 3">
    <name type="scientific">Methanobacterium congolense</name>
    <dbReference type="NCBI Taxonomy" id="118062"/>
    <lineage>
        <taxon>Archaea</taxon>
        <taxon>Methanobacteriati</taxon>
        <taxon>Methanobacteriota</taxon>
        <taxon>Methanomada group</taxon>
        <taxon>Methanobacteria</taxon>
        <taxon>Methanobacteriales</taxon>
        <taxon>Methanobacteriaceae</taxon>
        <taxon>Methanobacterium</taxon>
    </lineage>
</organism>
<evidence type="ECO:0000256" key="1">
    <source>
        <dbReference type="SAM" id="Phobius"/>
    </source>
</evidence>
<protein>
    <submittedName>
        <fullName evidence="2">Region of a membrane-bound protein predicted to be embedded in the membrane</fullName>
    </submittedName>
</protein>